<evidence type="ECO:0000313" key="3">
    <source>
        <dbReference type="EMBL" id="VTJ68613.1"/>
    </source>
</evidence>
<evidence type="ECO:0000313" key="4">
    <source>
        <dbReference type="Proteomes" id="UP000335636"/>
    </source>
</evidence>
<evidence type="ECO:0000256" key="1">
    <source>
        <dbReference type="SAM" id="MobiDB-lite"/>
    </source>
</evidence>
<dbReference type="AlphaFoldDB" id="A0A5E4BFZ3"/>
<sequence>MPQPPARPPRTGRKLGAARRSLEGGLGGAASAVQRRAARAAAGRRGAGPTCAVRSPPAARSLPSVRLRVWSPSASSSRLWESRVFA</sequence>
<proteinExistence type="predicted"/>
<dbReference type="EMBL" id="WJEC01007904">
    <property type="protein sequence ID" value="KAF7465649.1"/>
    <property type="molecule type" value="Genomic_DNA"/>
</dbReference>
<dbReference type="EMBL" id="CABDUW010000437">
    <property type="protein sequence ID" value="VTJ68613.1"/>
    <property type="molecule type" value="Genomic_DNA"/>
</dbReference>
<accession>A0A5E4BFZ3</accession>
<reference evidence="3 4" key="1">
    <citation type="submission" date="2019-04" db="EMBL/GenBank/DDBJ databases">
        <authorList>
            <person name="Alioto T."/>
            <person name="Alioto T."/>
        </authorList>
    </citation>
    <scope>NUCLEOTIDE SEQUENCE [LARGE SCALE GENOMIC DNA]</scope>
</reference>
<gene>
    <name evidence="2" type="ORF">GHT09_003892</name>
    <name evidence="3" type="ORF">MONAX_5E031771</name>
</gene>
<dbReference type="Proteomes" id="UP000335636">
    <property type="component" value="Unassembled WGS sequence"/>
</dbReference>
<dbReference type="Proteomes" id="UP000662637">
    <property type="component" value="Unassembled WGS sequence"/>
</dbReference>
<organism evidence="3 4">
    <name type="scientific">Marmota monax</name>
    <name type="common">Woodchuck</name>
    <dbReference type="NCBI Taxonomy" id="9995"/>
    <lineage>
        <taxon>Eukaryota</taxon>
        <taxon>Metazoa</taxon>
        <taxon>Chordata</taxon>
        <taxon>Craniata</taxon>
        <taxon>Vertebrata</taxon>
        <taxon>Euteleostomi</taxon>
        <taxon>Mammalia</taxon>
        <taxon>Eutheria</taxon>
        <taxon>Euarchontoglires</taxon>
        <taxon>Glires</taxon>
        <taxon>Rodentia</taxon>
        <taxon>Sciuromorpha</taxon>
        <taxon>Sciuridae</taxon>
        <taxon>Xerinae</taxon>
        <taxon>Marmotini</taxon>
        <taxon>Marmota</taxon>
    </lineage>
</organism>
<keyword evidence="4" id="KW-1185">Reference proteome</keyword>
<feature type="region of interest" description="Disordered" evidence="1">
    <location>
        <begin position="1"/>
        <end position="58"/>
    </location>
</feature>
<protein>
    <submittedName>
        <fullName evidence="3">Uncharacterized protein</fullName>
    </submittedName>
</protein>
<feature type="compositionally biased region" description="Low complexity" evidence="1">
    <location>
        <begin position="29"/>
        <end position="48"/>
    </location>
</feature>
<reference evidence="2" key="2">
    <citation type="submission" date="2020-08" db="EMBL/GenBank/DDBJ databases">
        <authorList>
            <person name="Shumante A."/>
            <person name="Zimin A.V."/>
            <person name="Puiu D."/>
            <person name="Salzberg S.L."/>
        </authorList>
    </citation>
    <scope>NUCLEOTIDE SEQUENCE</scope>
    <source>
        <strain evidence="2">WC2-LM</strain>
        <tissue evidence="2">Liver</tissue>
    </source>
</reference>
<name>A0A5E4BFZ3_MARMO</name>
<evidence type="ECO:0000313" key="2">
    <source>
        <dbReference type="EMBL" id="KAF7465649.1"/>
    </source>
</evidence>